<proteinExistence type="predicted"/>
<reference evidence="3 4" key="1">
    <citation type="journal article" date="2021" name="MBio">
        <title>Poor Competitiveness of Bradyrhizobium in Pigeon Pea Root Colonization in Indian Soils.</title>
        <authorList>
            <person name="Chalasani D."/>
            <person name="Basu A."/>
            <person name="Pullabhotla S.V.S.R.N."/>
            <person name="Jorrin B."/>
            <person name="Neal A.L."/>
            <person name="Poole P.S."/>
            <person name="Podile A.R."/>
            <person name="Tkacz A."/>
        </authorList>
    </citation>
    <scope>NUCLEOTIDE SEQUENCE [LARGE SCALE GENOMIC DNA]</scope>
    <source>
        <strain evidence="3 4">HU44</strain>
    </source>
</reference>
<dbReference type="RefSeq" id="WP_220372624.1">
    <property type="nucleotide sequence ID" value="NZ_JAEUAO010000003.1"/>
</dbReference>
<gene>
    <name evidence="3" type="ORF">JNB71_15130</name>
</gene>
<evidence type="ECO:0000256" key="1">
    <source>
        <dbReference type="ARBA" id="ARBA00012727"/>
    </source>
</evidence>
<dbReference type="InterPro" id="IPR012309">
    <property type="entry name" value="DNA_ligase_ATP-dep_C"/>
</dbReference>
<comment type="caution">
    <text evidence="3">The sequence shown here is derived from an EMBL/GenBank/DDBJ whole genome shotgun (WGS) entry which is preliminary data.</text>
</comment>
<dbReference type="EC" id="6.5.1.1" evidence="1"/>
<evidence type="ECO:0000313" key="4">
    <source>
        <dbReference type="Proteomes" id="UP000757604"/>
    </source>
</evidence>
<evidence type="ECO:0000259" key="2">
    <source>
        <dbReference type="Pfam" id="PF04679"/>
    </source>
</evidence>
<dbReference type="Proteomes" id="UP000757604">
    <property type="component" value="Unassembled WGS sequence"/>
</dbReference>
<sequence length="131" mass="14366">MTSGLKIKCVRRDNFAIAGFEPSTVRGAIGRLLLAARKDGSLVYVGPRRQSSEMLRELLEQIPTKTPAVKLGRKNAVFTRPMLATDIEYRAWTEVGKLRHPSFNGLSEDADLSSVYALSATLTEARVSAIS</sequence>
<dbReference type="CDD" id="cd07971">
    <property type="entry name" value="OBF_DNA_ligase_LigD"/>
    <property type="match status" value="1"/>
</dbReference>
<accession>A0ABS7HD66</accession>
<feature type="domain" description="DNA ligase ATP-dependent C-terminal" evidence="2">
    <location>
        <begin position="26"/>
        <end position="109"/>
    </location>
</feature>
<protein>
    <recommendedName>
        <fullName evidence="1">DNA ligase (ATP)</fullName>
        <ecNumber evidence="1">6.5.1.1</ecNumber>
    </recommendedName>
</protein>
<name>A0ABS7HD66_9HYPH</name>
<organism evidence="3 4">
    <name type="scientific">Rhizobium herbae</name>
    <dbReference type="NCBI Taxonomy" id="508661"/>
    <lineage>
        <taxon>Bacteria</taxon>
        <taxon>Pseudomonadati</taxon>
        <taxon>Pseudomonadota</taxon>
        <taxon>Alphaproteobacteria</taxon>
        <taxon>Hyphomicrobiales</taxon>
        <taxon>Rhizobiaceae</taxon>
        <taxon>Rhizobium/Agrobacterium group</taxon>
        <taxon>Rhizobium</taxon>
    </lineage>
</organism>
<dbReference type="SUPFAM" id="SSF50249">
    <property type="entry name" value="Nucleic acid-binding proteins"/>
    <property type="match status" value="1"/>
</dbReference>
<dbReference type="Gene3D" id="2.40.50.140">
    <property type="entry name" value="Nucleic acid-binding proteins"/>
    <property type="match status" value="1"/>
</dbReference>
<keyword evidence="4" id="KW-1185">Reference proteome</keyword>
<evidence type="ECO:0000313" key="3">
    <source>
        <dbReference type="EMBL" id="MBW9064651.1"/>
    </source>
</evidence>
<dbReference type="InterPro" id="IPR012340">
    <property type="entry name" value="NA-bd_OB-fold"/>
</dbReference>
<dbReference type="EMBL" id="JAEUAO010000003">
    <property type="protein sequence ID" value="MBW9064651.1"/>
    <property type="molecule type" value="Genomic_DNA"/>
</dbReference>
<dbReference type="Pfam" id="PF04679">
    <property type="entry name" value="DNA_ligase_A_C"/>
    <property type="match status" value="1"/>
</dbReference>